<name>A0A2R7Y7P7_9CREN</name>
<reference evidence="1 2" key="1">
    <citation type="journal article" date="2018" name="Syst. Appl. Microbiol.">
        <title>A new symbiotic nanoarchaeote (Candidatus Nanoclepta minutus) and its host (Zestosphaera tikiterensis gen. nov., sp. nov.) from a New Zealand hot spring.</title>
        <authorList>
            <person name="St John E."/>
            <person name="Liu Y."/>
            <person name="Podar M."/>
            <person name="Stott M.B."/>
            <person name="Meneghin J."/>
            <person name="Chen Z."/>
            <person name="Lagutin K."/>
            <person name="Mitchell K."/>
            <person name="Reysenbach A.L."/>
        </authorList>
    </citation>
    <scope>NUCLEOTIDE SEQUENCE [LARGE SCALE GENOMIC DNA]</scope>
    <source>
        <strain evidence="1">NZ3</strain>
    </source>
</reference>
<dbReference type="Proteomes" id="UP000244093">
    <property type="component" value="Unassembled WGS sequence"/>
</dbReference>
<evidence type="ECO:0000313" key="1">
    <source>
        <dbReference type="EMBL" id="PUA33560.1"/>
    </source>
</evidence>
<dbReference type="Pfam" id="PF10061">
    <property type="entry name" value="DUF2299"/>
    <property type="match status" value="1"/>
</dbReference>
<evidence type="ECO:0008006" key="3">
    <source>
        <dbReference type="Google" id="ProtNLM"/>
    </source>
</evidence>
<gene>
    <name evidence="1" type="ORF">B7O98_03850</name>
</gene>
<dbReference type="EMBL" id="NBVN01000002">
    <property type="protein sequence ID" value="PUA33560.1"/>
    <property type="molecule type" value="Genomic_DNA"/>
</dbReference>
<protein>
    <recommendedName>
        <fullName evidence="3">DUF2299 domain-containing protein</fullName>
    </recommendedName>
</protein>
<dbReference type="InterPro" id="IPR018747">
    <property type="entry name" value="DUF2299"/>
</dbReference>
<dbReference type="Gene3D" id="3.30.1460.10">
    <property type="match status" value="1"/>
</dbReference>
<evidence type="ECO:0000313" key="2">
    <source>
        <dbReference type="Proteomes" id="UP000244093"/>
    </source>
</evidence>
<organism evidence="1 2">
    <name type="scientific">Zestosphaera tikiterensis</name>
    <dbReference type="NCBI Taxonomy" id="1973259"/>
    <lineage>
        <taxon>Archaea</taxon>
        <taxon>Thermoproteota</taxon>
        <taxon>Thermoprotei</taxon>
        <taxon>Desulfurococcales</taxon>
        <taxon>Desulfurococcaceae</taxon>
        <taxon>Zestosphaera</taxon>
    </lineage>
</organism>
<proteinExistence type="predicted"/>
<accession>A0A2R7Y7P7</accession>
<sequence length="137" mass="15688">MKGRDLVSKWLVEEGFEIRKFEGGVTPLKVVWGLDVFTPPPKLNIKIVQYEGREDRYFLLLGVGISPEHRRELDRLNVEGRLRFSSKLVSRVLSVCNISDLLPVLRGGFPLRAVHWFGGTCFFIHLRAGLPAHYPYP</sequence>
<comment type="caution">
    <text evidence="1">The sequence shown here is derived from an EMBL/GenBank/DDBJ whole genome shotgun (WGS) entry which is preliminary data.</text>
</comment>
<dbReference type="AlphaFoldDB" id="A0A2R7Y7P7"/>